<proteinExistence type="predicted"/>
<name>A0ACC0YY66_9ROSI</name>
<organism evidence="1 2">
    <name type="scientific">Pistacia integerrima</name>
    <dbReference type="NCBI Taxonomy" id="434235"/>
    <lineage>
        <taxon>Eukaryota</taxon>
        <taxon>Viridiplantae</taxon>
        <taxon>Streptophyta</taxon>
        <taxon>Embryophyta</taxon>
        <taxon>Tracheophyta</taxon>
        <taxon>Spermatophyta</taxon>
        <taxon>Magnoliopsida</taxon>
        <taxon>eudicotyledons</taxon>
        <taxon>Gunneridae</taxon>
        <taxon>Pentapetalae</taxon>
        <taxon>rosids</taxon>
        <taxon>malvids</taxon>
        <taxon>Sapindales</taxon>
        <taxon>Anacardiaceae</taxon>
        <taxon>Pistacia</taxon>
    </lineage>
</organism>
<dbReference type="Proteomes" id="UP001163603">
    <property type="component" value="Chromosome 4"/>
</dbReference>
<gene>
    <name evidence="1" type="ORF">Pint_19378</name>
</gene>
<sequence>MIMYHGAQGGLGYAVTASVAIGGLAVAESYSSSARVELGLSLNRVVNSTS</sequence>
<accession>A0ACC0YY66</accession>
<dbReference type="EMBL" id="CM047739">
    <property type="protein sequence ID" value="KAJ0043588.1"/>
    <property type="molecule type" value="Genomic_DNA"/>
</dbReference>
<evidence type="ECO:0000313" key="2">
    <source>
        <dbReference type="Proteomes" id="UP001163603"/>
    </source>
</evidence>
<protein>
    <submittedName>
        <fullName evidence="1">Uncharacterized protein</fullName>
    </submittedName>
</protein>
<evidence type="ECO:0000313" key="1">
    <source>
        <dbReference type="EMBL" id="KAJ0043588.1"/>
    </source>
</evidence>
<keyword evidence="2" id="KW-1185">Reference proteome</keyword>
<reference evidence="2" key="1">
    <citation type="journal article" date="2023" name="G3 (Bethesda)">
        <title>Genome assembly and association tests identify interacting loci associated with vigor, precocity, and sex in interspecific pistachio rootstocks.</title>
        <authorList>
            <person name="Palmer W."/>
            <person name="Jacygrad E."/>
            <person name="Sagayaradj S."/>
            <person name="Cavanaugh K."/>
            <person name="Han R."/>
            <person name="Bertier L."/>
            <person name="Beede B."/>
            <person name="Kafkas S."/>
            <person name="Golino D."/>
            <person name="Preece J."/>
            <person name="Michelmore R."/>
        </authorList>
    </citation>
    <scope>NUCLEOTIDE SEQUENCE [LARGE SCALE GENOMIC DNA]</scope>
</reference>
<comment type="caution">
    <text evidence="1">The sequence shown here is derived from an EMBL/GenBank/DDBJ whole genome shotgun (WGS) entry which is preliminary data.</text>
</comment>